<dbReference type="Gene3D" id="2.40.50.1020">
    <property type="entry name" value="LytTr DNA-binding domain"/>
    <property type="match status" value="1"/>
</dbReference>
<dbReference type="EMBL" id="WXYO01000004">
    <property type="protein sequence ID" value="NAS12257.1"/>
    <property type="molecule type" value="Genomic_DNA"/>
</dbReference>
<gene>
    <name evidence="4" type="ORF">GTQ38_09610</name>
</gene>
<dbReference type="PANTHER" id="PTHR37299">
    <property type="entry name" value="TRANSCRIPTIONAL REGULATOR-RELATED"/>
    <property type="match status" value="1"/>
</dbReference>
<dbReference type="Gene3D" id="3.40.50.2300">
    <property type="match status" value="1"/>
</dbReference>
<protein>
    <submittedName>
        <fullName evidence="4">Response regulator</fullName>
    </submittedName>
</protein>
<feature type="modified residue" description="4-aspartylphosphate" evidence="1">
    <location>
        <position position="57"/>
    </location>
</feature>
<keyword evidence="5" id="KW-1185">Reference proteome</keyword>
<keyword evidence="1" id="KW-0597">Phosphoprotein</keyword>
<accession>A0A6L9EC37</accession>
<dbReference type="Pfam" id="PF00072">
    <property type="entry name" value="Response_reg"/>
    <property type="match status" value="1"/>
</dbReference>
<dbReference type="InterPro" id="IPR001789">
    <property type="entry name" value="Sig_transdc_resp-reg_receiver"/>
</dbReference>
<feature type="domain" description="HTH LytTR-type" evidence="3">
    <location>
        <begin position="142"/>
        <end position="245"/>
    </location>
</feature>
<sequence length="246" mass="28126">MVPKLKAFIVENEVSYRSLQFILKKYFPEIEVLGFTEDVDKAISLIGSMEPDIVFLDIELKGGCGFQIIENFWKKCHFVITSYVDKYALKAISYDVTAYLLKPLKLEDLLFAINKAKHKVELSHKYSKRTLPKKKGGGIKILAIPSMDKIELIEKKSIVYLKAEGRYTHIKLTSGETKLASRNLGEFERLLNPNIFFRIHHSFIVNITQVTNINKAAGNYLELKSGESIPVAKRKLNSLNKFLKIK</sequence>
<reference evidence="4 5" key="1">
    <citation type="submission" date="2020-01" db="EMBL/GenBank/DDBJ databases">
        <title>Bacteria diversity of Porities sp.</title>
        <authorList>
            <person name="Wang G."/>
        </authorList>
    </citation>
    <scope>NUCLEOTIDE SEQUENCE [LARGE SCALE GENOMIC DNA]</scope>
    <source>
        <strain evidence="4 5">R33</strain>
    </source>
</reference>
<dbReference type="Pfam" id="PF04397">
    <property type="entry name" value="LytTR"/>
    <property type="match status" value="1"/>
</dbReference>
<evidence type="ECO:0000259" key="3">
    <source>
        <dbReference type="PROSITE" id="PS50930"/>
    </source>
</evidence>
<dbReference type="SUPFAM" id="SSF52172">
    <property type="entry name" value="CheY-like"/>
    <property type="match status" value="1"/>
</dbReference>
<organism evidence="4 5">
    <name type="scientific">Poritiphilus flavus</name>
    <dbReference type="NCBI Taxonomy" id="2697053"/>
    <lineage>
        <taxon>Bacteria</taxon>
        <taxon>Pseudomonadati</taxon>
        <taxon>Bacteroidota</taxon>
        <taxon>Flavobacteriia</taxon>
        <taxon>Flavobacteriales</taxon>
        <taxon>Flavobacteriaceae</taxon>
        <taxon>Poritiphilus</taxon>
    </lineage>
</organism>
<proteinExistence type="predicted"/>
<dbReference type="PROSITE" id="PS50930">
    <property type="entry name" value="HTH_LYTTR"/>
    <property type="match status" value="1"/>
</dbReference>
<dbReference type="PROSITE" id="PS50110">
    <property type="entry name" value="RESPONSE_REGULATORY"/>
    <property type="match status" value="1"/>
</dbReference>
<feature type="domain" description="Response regulatory" evidence="2">
    <location>
        <begin position="6"/>
        <end position="117"/>
    </location>
</feature>
<dbReference type="SMART" id="SM00448">
    <property type="entry name" value="REC"/>
    <property type="match status" value="1"/>
</dbReference>
<evidence type="ECO:0000259" key="2">
    <source>
        <dbReference type="PROSITE" id="PS50110"/>
    </source>
</evidence>
<dbReference type="GO" id="GO:0003677">
    <property type="term" value="F:DNA binding"/>
    <property type="evidence" value="ECO:0007669"/>
    <property type="project" value="InterPro"/>
</dbReference>
<dbReference type="PANTHER" id="PTHR37299:SF1">
    <property type="entry name" value="STAGE 0 SPORULATION PROTEIN A HOMOLOG"/>
    <property type="match status" value="1"/>
</dbReference>
<comment type="caution">
    <text evidence="4">The sequence shown here is derived from an EMBL/GenBank/DDBJ whole genome shotgun (WGS) entry which is preliminary data.</text>
</comment>
<evidence type="ECO:0000256" key="1">
    <source>
        <dbReference type="PROSITE-ProRule" id="PRU00169"/>
    </source>
</evidence>
<evidence type="ECO:0000313" key="5">
    <source>
        <dbReference type="Proteomes" id="UP000475249"/>
    </source>
</evidence>
<dbReference type="InterPro" id="IPR007492">
    <property type="entry name" value="LytTR_DNA-bd_dom"/>
</dbReference>
<dbReference type="RefSeq" id="WP_161435298.1">
    <property type="nucleotide sequence ID" value="NZ_WXYO01000004.1"/>
</dbReference>
<dbReference type="AlphaFoldDB" id="A0A6L9EC37"/>
<name>A0A6L9EC37_9FLAO</name>
<dbReference type="Proteomes" id="UP000475249">
    <property type="component" value="Unassembled WGS sequence"/>
</dbReference>
<evidence type="ECO:0000313" key="4">
    <source>
        <dbReference type="EMBL" id="NAS12257.1"/>
    </source>
</evidence>
<dbReference type="InterPro" id="IPR011006">
    <property type="entry name" value="CheY-like_superfamily"/>
</dbReference>
<dbReference type="InterPro" id="IPR046947">
    <property type="entry name" value="LytR-like"/>
</dbReference>
<dbReference type="SMART" id="SM00850">
    <property type="entry name" value="LytTR"/>
    <property type="match status" value="1"/>
</dbReference>
<dbReference type="GO" id="GO:0000156">
    <property type="term" value="F:phosphorelay response regulator activity"/>
    <property type="evidence" value="ECO:0007669"/>
    <property type="project" value="InterPro"/>
</dbReference>